<accession>A0ABX9XX15</accession>
<protein>
    <submittedName>
        <fullName evidence="1">Glutamate mutase</fullName>
    </submittedName>
</protein>
<keyword evidence="2" id="KW-1185">Reference proteome</keyword>
<name>A0ABX9XX15_MICCH</name>
<evidence type="ECO:0000313" key="1">
    <source>
        <dbReference type="EMBL" id="RQW87644.1"/>
    </source>
</evidence>
<dbReference type="InterPro" id="IPR006230">
    <property type="entry name" value="MutL"/>
</dbReference>
<dbReference type="EMBL" id="QGTA01000263">
    <property type="protein sequence ID" value="RQW87644.1"/>
    <property type="molecule type" value="Genomic_DNA"/>
</dbReference>
<dbReference type="RefSeq" id="WP_199744117.1">
    <property type="nucleotide sequence ID" value="NZ_QGTA01000263.1"/>
</dbReference>
<dbReference type="Pfam" id="PF13941">
    <property type="entry name" value="MutL"/>
    <property type="match status" value="1"/>
</dbReference>
<gene>
    <name evidence="1" type="ORF">DLJ60_25990</name>
</gene>
<sequence length="72" mass="7071">DSGGSGGVLRHADPGDAAAVLDAVLTDHAGGWALPRAARPVVDVDYVLAAAGLLADDHPGAAAAMLRHHLGA</sequence>
<comment type="caution">
    <text evidence="1">The sequence shown here is derived from an EMBL/GenBank/DDBJ whole genome shotgun (WGS) entry which is preliminary data.</text>
</comment>
<reference evidence="1 2" key="1">
    <citation type="submission" date="2018-05" db="EMBL/GenBank/DDBJ databases">
        <title>Micromonospora from Atacama Desert.</title>
        <authorList>
            <person name="Carro L."/>
            <person name="Goodfellow M."/>
            <person name="Klenk H.-P."/>
        </authorList>
    </citation>
    <scope>NUCLEOTIDE SEQUENCE [LARGE SCALE GENOMIC DNA]</scope>
    <source>
        <strain evidence="1 2">LB41</strain>
    </source>
</reference>
<dbReference type="Proteomes" id="UP000274694">
    <property type="component" value="Unassembled WGS sequence"/>
</dbReference>
<organism evidence="1 2">
    <name type="scientific">Micromonospora chalcea</name>
    <dbReference type="NCBI Taxonomy" id="1874"/>
    <lineage>
        <taxon>Bacteria</taxon>
        <taxon>Bacillati</taxon>
        <taxon>Actinomycetota</taxon>
        <taxon>Actinomycetes</taxon>
        <taxon>Micromonosporales</taxon>
        <taxon>Micromonosporaceae</taxon>
        <taxon>Micromonospora</taxon>
    </lineage>
</organism>
<feature type="non-terminal residue" evidence="1">
    <location>
        <position position="1"/>
    </location>
</feature>
<evidence type="ECO:0000313" key="2">
    <source>
        <dbReference type="Proteomes" id="UP000274694"/>
    </source>
</evidence>
<proteinExistence type="predicted"/>